<keyword evidence="9 10" id="KW-0472">Membrane</keyword>
<keyword evidence="8 10" id="KW-1133">Transmembrane helix</keyword>
<evidence type="ECO:0000256" key="4">
    <source>
        <dbReference type="ARBA" id="ARBA00017522"/>
    </source>
</evidence>
<evidence type="ECO:0000256" key="3">
    <source>
        <dbReference type="ARBA" id="ARBA00006669"/>
    </source>
</evidence>
<reference evidence="13 14" key="1">
    <citation type="submission" date="2018-03" db="EMBL/GenBank/DDBJ databases">
        <title>Cross-interface Injection: A General Nanoliter Liquid Handling Method Applied to Single Cells Genome Amplification Automated Nanoliter Liquid Handling Applied to Single Cell Multiple Displacement Amplification.</title>
        <authorList>
            <person name="Yun J."/>
            <person name="Xu P."/>
            <person name="Xu J."/>
            <person name="Dai X."/>
            <person name="Wang Y."/>
            <person name="Zheng X."/>
            <person name="Cao C."/>
            <person name="Yi Q."/>
            <person name="Zhu Y."/>
            <person name="Wang L."/>
            <person name="Dong Z."/>
            <person name="Huang Y."/>
            <person name="Huang L."/>
            <person name="Du W."/>
        </authorList>
    </citation>
    <scope>NUCLEOTIDE SEQUENCE [LARGE SCALE GENOMIC DNA]</scope>
    <source>
        <strain evidence="11 14">A12-4</strain>
        <strain evidence="12 13">A9-4</strain>
    </source>
</reference>
<dbReference type="Proteomes" id="UP000241514">
    <property type="component" value="Unassembled WGS sequence"/>
</dbReference>
<feature type="transmembrane region" description="Helical" evidence="10">
    <location>
        <begin position="56"/>
        <end position="75"/>
    </location>
</feature>
<evidence type="ECO:0000256" key="9">
    <source>
        <dbReference type="ARBA" id="ARBA00023136"/>
    </source>
</evidence>
<dbReference type="GO" id="GO:0034257">
    <property type="term" value="F:nicotinamide riboside transmembrane transporter activity"/>
    <property type="evidence" value="ECO:0007669"/>
    <property type="project" value="InterPro"/>
</dbReference>
<dbReference type="NCBIfam" id="TIGR01528">
    <property type="entry name" value="NMN_trans_PnuC"/>
    <property type="match status" value="1"/>
</dbReference>
<comment type="caution">
    <text evidence="12">The sequence shown here is derived from an EMBL/GenBank/DDBJ whole genome shotgun (WGS) entry which is preliminary data.</text>
</comment>
<evidence type="ECO:0000313" key="14">
    <source>
        <dbReference type="Proteomes" id="UP000242087"/>
    </source>
</evidence>
<keyword evidence="6" id="KW-1003">Cell membrane</keyword>
<sequence>MQWLLEQLALSSPWELLAVVLAVTYLVLAAHQSLWCWPAAAISCTIYMILMYHAQLYMYAALNVVYIGMAGYGYWQWRQLPTAASVTAIELGWRGHIKLILLWSVVAALVAMLLLRYTDAEAVWLDTYLAVFSVVATWLLARKKFATWYYWLVIDCAYVYLFILQGFVATALLHVIYVGLVFYAMWQWQREARK</sequence>
<feature type="transmembrane region" description="Helical" evidence="10">
    <location>
        <begin position="96"/>
        <end position="117"/>
    </location>
</feature>
<evidence type="ECO:0000256" key="2">
    <source>
        <dbReference type="ARBA" id="ARBA00004651"/>
    </source>
</evidence>
<gene>
    <name evidence="11" type="ORF">C9927_00995</name>
    <name evidence="12" type="ORF">C9928_00290</name>
</gene>
<proteinExistence type="inferred from homology"/>
<name>A0A2T4D972_9GAMM</name>
<evidence type="ECO:0000313" key="13">
    <source>
        <dbReference type="Proteomes" id="UP000241514"/>
    </source>
</evidence>
<dbReference type="AlphaFoldDB" id="A0A2T4D972"/>
<comment type="function">
    <text evidence="1">Required for nicotinamide riboside transport across the inner membrane.</text>
</comment>
<evidence type="ECO:0000256" key="5">
    <source>
        <dbReference type="ARBA" id="ARBA00022448"/>
    </source>
</evidence>
<dbReference type="Pfam" id="PF04973">
    <property type="entry name" value="NMN_transporter"/>
    <property type="match status" value="1"/>
</dbReference>
<feature type="transmembrane region" description="Helical" evidence="10">
    <location>
        <begin position="171"/>
        <end position="188"/>
    </location>
</feature>
<evidence type="ECO:0000256" key="8">
    <source>
        <dbReference type="ARBA" id="ARBA00022989"/>
    </source>
</evidence>
<feature type="transmembrane region" description="Helical" evidence="10">
    <location>
        <begin position="12"/>
        <end position="29"/>
    </location>
</feature>
<evidence type="ECO:0000256" key="10">
    <source>
        <dbReference type="SAM" id="Phobius"/>
    </source>
</evidence>
<protein>
    <recommendedName>
        <fullName evidence="4">Nicotinamide riboside transporter PnuC</fullName>
    </recommendedName>
</protein>
<dbReference type="GO" id="GO:0005886">
    <property type="term" value="C:plasma membrane"/>
    <property type="evidence" value="ECO:0007669"/>
    <property type="project" value="UniProtKB-SubCell"/>
</dbReference>
<keyword evidence="7 10" id="KW-0812">Transmembrane</keyword>
<feature type="transmembrane region" description="Helical" evidence="10">
    <location>
        <begin position="123"/>
        <end position="141"/>
    </location>
</feature>
<comment type="similarity">
    <text evidence="3">Belongs to the nicotinamide ribonucleoside (NR) uptake permease (TC 4.B.1) family.</text>
</comment>
<keyword evidence="5" id="KW-0813">Transport</keyword>
<evidence type="ECO:0000256" key="6">
    <source>
        <dbReference type="ARBA" id="ARBA00022475"/>
    </source>
</evidence>
<comment type="subcellular location">
    <subcellularLocation>
        <location evidence="2">Cell membrane</location>
        <topology evidence="2">Multi-pass membrane protein</topology>
    </subcellularLocation>
</comment>
<dbReference type="PANTHER" id="PTHR36122:SF2">
    <property type="entry name" value="NICOTINAMIDE RIBOSIDE TRANSPORTER PNUC"/>
    <property type="match status" value="1"/>
</dbReference>
<accession>A0A2T4D972</accession>
<dbReference type="Proteomes" id="UP000242087">
    <property type="component" value="Unassembled WGS sequence"/>
</dbReference>
<dbReference type="EMBL" id="PYVF01000007">
    <property type="protein sequence ID" value="PTB89994.1"/>
    <property type="molecule type" value="Genomic_DNA"/>
</dbReference>
<evidence type="ECO:0000256" key="1">
    <source>
        <dbReference type="ARBA" id="ARBA00002672"/>
    </source>
</evidence>
<dbReference type="EMBL" id="PYVG01000001">
    <property type="protein sequence ID" value="PTB90376.1"/>
    <property type="molecule type" value="Genomic_DNA"/>
</dbReference>
<evidence type="ECO:0000313" key="11">
    <source>
        <dbReference type="EMBL" id="PTB89994.1"/>
    </source>
</evidence>
<dbReference type="PANTHER" id="PTHR36122">
    <property type="entry name" value="NICOTINAMIDE RIBOSIDE TRANSPORTER PNUC"/>
    <property type="match status" value="1"/>
</dbReference>
<evidence type="ECO:0000313" key="12">
    <source>
        <dbReference type="EMBL" id="PTB90376.1"/>
    </source>
</evidence>
<evidence type="ECO:0000256" key="7">
    <source>
        <dbReference type="ARBA" id="ARBA00022692"/>
    </source>
</evidence>
<organism evidence="12 13">
    <name type="scientific">Pseudidiomarina aestuarii</name>
    <dbReference type="NCBI Taxonomy" id="624146"/>
    <lineage>
        <taxon>Bacteria</taxon>
        <taxon>Pseudomonadati</taxon>
        <taxon>Pseudomonadota</taxon>
        <taxon>Gammaproteobacteria</taxon>
        <taxon>Alteromonadales</taxon>
        <taxon>Idiomarinaceae</taxon>
        <taxon>Pseudidiomarina</taxon>
    </lineage>
</organism>
<dbReference type="InterPro" id="IPR006419">
    <property type="entry name" value="NMN_transpt_PnuC"/>
</dbReference>